<evidence type="ECO:0000313" key="4">
    <source>
        <dbReference type="Proteomes" id="UP000694480"/>
    </source>
</evidence>
<dbReference type="Pfam" id="PF22706">
    <property type="entry name" value="Tex_central_region"/>
    <property type="match status" value="1"/>
</dbReference>
<dbReference type="GO" id="GO:0006139">
    <property type="term" value="P:nucleobase-containing compound metabolic process"/>
    <property type="evidence" value="ECO:0007669"/>
    <property type="project" value="InterPro"/>
</dbReference>
<dbReference type="Gene3D" id="3.30.420.140">
    <property type="entry name" value="YqgF/RNase H-like domain"/>
    <property type="match status" value="1"/>
</dbReference>
<dbReference type="InterPro" id="IPR023323">
    <property type="entry name" value="Tex-like_dom_sf"/>
</dbReference>
<dbReference type="GO" id="GO:0006412">
    <property type="term" value="P:translation"/>
    <property type="evidence" value="ECO:0007669"/>
    <property type="project" value="TreeGrafter"/>
</dbReference>
<dbReference type="Gene3D" id="1.10.10.650">
    <property type="entry name" value="RuvA domain 2-like"/>
    <property type="match status" value="1"/>
</dbReference>
<dbReference type="SMART" id="SM00316">
    <property type="entry name" value="S1"/>
    <property type="match status" value="1"/>
</dbReference>
<dbReference type="AlphaFoldDB" id="A0A930YWD8"/>
<comment type="caution">
    <text evidence="3">The sequence shown here is derived from an EMBL/GenBank/DDBJ whole genome shotgun (WGS) entry which is preliminary data.</text>
</comment>
<keyword evidence="1" id="KW-0175">Coiled coil</keyword>
<evidence type="ECO:0000313" key="3">
    <source>
        <dbReference type="EMBL" id="MBF5027643.1"/>
    </source>
</evidence>
<evidence type="ECO:0000256" key="1">
    <source>
        <dbReference type="SAM" id="Coils"/>
    </source>
</evidence>
<dbReference type="InterPro" id="IPR006641">
    <property type="entry name" value="YqgF/RNaseH-like_dom"/>
</dbReference>
<dbReference type="Gene3D" id="1.10.3500.10">
    <property type="entry name" value="Tex N-terminal region-like"/>
    <property type="match status" value="1"/>
</dbReference>
<dbReference type="CDD" id="cd05685">
    <property type="entry name" value="S1_Tex"/>
    <property type="match status" value="1"/>
</dbReference>
<dbReference type="InterPro" id="IPR003029">
    <property type="entry name" value="S1_domain"/>
</dbReference>
<dbReference type="Gene3D" id="1.10.150.310">
    <property type="entry name" value="Tex RuvX-like domain-like"/>
    <property type="match status" value="1"/>
</dbReference>
<dbReference type="SUPFAM" id="SSF47781">
    <property type="entry name" value="RuvA domain 2-like"/>
    <property type="match status" value="2"/>
</dbReference>
<dbReference type="FunFam" id="2.40.50.140:FF:000051">
    <property type="entry name" value="RNA-binding transcriptional accessory protein"/>
    <property type="match status" value="1"/>
</dbReference>
<dbReference type="FunFam" id="3.30.420.140:FF:000001">
    <property type="entry name" value="RNA-binding transcriptional accessory protein"/>
    <property type="match status" value="1"/>
</dbReference>
<dbReference type="PANTHER" id="PTHR10724">
    <property type="entry name" value="30S RIBOSOMAL PROTEIN S1"/>
    <property type="match status" value="1"/>
</dbReference>
<dbReference type="Proteomes" id="UP000694480">
    <property type="component" value="Unassembled WGS sequence"/>
</dbReference>
<sequence length="708" mass="79505">MTALDYIQSHLDLPRRSIDSTIQLLSAEATIPFIARYRKDQTGNLNEVEIQKIQNLKIQFDEIEKRKKAILSAIENQKQLSQPLEEKIVASYDLQELEDLYLPYKRKRNTRAQSARDLGLEPLARALKEGKTLSPSFLERFLCPELPTSSRALELARDILAEWISEDIKVRKTLRRLFERRAAVKSVLVKAKAQDPEAQKYRQYFDWHEPLFKMPSHRLLALLRASQEGFVRMKVEVDPEEIFKTLEPLVVKPHHTHLGEMQLALKDSITRLLYPSLSTEVLGYYKRKADQAAIDIFAQNLKQLLLSAPLGEKRILALDPGYRSGCKLVCLDEKGELLHNETIYPHPPQKETTQAIKKIRSLVGAYKIEAIAIGNGTASRETEALLQKIAFERPPEVFVVSEAGASVYSASALARAEFPSYDVTVRGAVSIGRRLSDPLAELVKIDPKSIGVGQYQHDVDQSLLQQQLHHTVVGAVNSVGVNVNTASASLLQYVSGIGEKLAAALVEYRKEHGGFSSREQLLSVPRLGSKAFEQCAAFLRIPQSKHPLDNSAVHPESYPVVERIAKDLRMDLDQLIGNAPLLDSLELEKYTSEKLGILSLKDIVSELKKPGLDPRTSAKVLVFDSSIRKLEDLNEGMVLNGIVNNITAFGCFVDIGIKESGLVHISQVSDRFLSSVTEAVHLHQHVKVRVLEVDLERRRVQLSMRLKD</sequence>
<dbReference type="InterPro" id="IPR050437">
    <property type="entry name" value="Ribos_protein_bS1-like"/>
</dbReference>
<proteinExistence type="predicted"/>
<feature type="coiled-coil region" evidence="1">
    <location>
        <begin position="46"/>
        <end position="73"/>
    </location>
</feature>
<dbReference type="PANTHER" id="PTHR10724:SF10">
    <property type="entry name" value="S1 RNA-BINDING DOMAIN-CONTAINING PROTEIN 1"/>
    <property type="match status" value="1"/>
</dbReference>
<name>A0A930YWD8_9FLAO</name>
<feature type="domain" description="S1 motif" evidence="2">
    <location>
        <begin position="636"/>
        <end position="705"/>
    </location>
</feature>
<dbReference type="EMBL" id="JADKYY010000008">
    <property type="protein sequence ID" value="MBF5027643.1"/>
    <property type="molecule type" value="Genomic_DNA"/>
</dbReference>
<dbReference type="Gene3D" id="2.40.50.140">
    <property type="entry name" value="Nucleic acid-binding proteins"/>
    <property type="match status" value="1"/>
</dbReference>
<dbReference type="InterPro" id="IPR044146">
    <property type="entry name" value="S1_Tex"/>
</dbReference>
<dbReference type="Pfam" id="PF16921">
    <property type="entry name" value="Tex_YqgF"/>
    <property type="match status" value="1"/>
</dbReference>
<gene>
    <name evidence="3" type="ORF">IC612_07510</name>
</gene>
<dbReference type="InterPro" id="IPR010994">
    <property type="entry name" value="RuvA_2-like"/>
</dbReference>
<evidence type="ECO:0000259" key="2">
    <source>
        <dbReference type="PROSITE" id="PS50126"/>
    </source>
</evidence>
<dbReference type="GO" id="GO:0005737">
    <property type="term" value="C:cytoplasm"/>
    <property type="evidence" value="ECO:0007669"/>
    <property type="project" value="UniProtKB-ARBA"/>
</dbReference>
<dbReference type="PROSITE" id="PS50126">
    <property type="entry name" value="S1"/>
    <property type="match status" value="1"/>
</dbReference>
<dbReference type="InterPro" id="IPR018974">
    <property type="entry name" value="Tex-like_N"/>
</dbReference>
<protein>
    <submittedName>
        <fullName evidence="3">RNA-binding transcriptional accessory protein</fullName>
    </submittedName>
</protein>
<dbReference type="RefSeq" id="WP_194739570.1">
    <property type="nucleotide sequence ID" value="NZ_JADKYY010000008.1"/>
</dbReference>
<dbReference type="InterPro" id="IPR012340">
    <property type="entry name" value="NA-bd_OB-fold"/>
</dbReference>
<dbReference type="SUPFAM" id="SSF50249">
    <property type="entry name" value="Nucleic acid-binding proteins"/>
    <property type="match status" value="1"/>
</dbReference>
<dbReference type="InterPro" id="IPR037027">
    <property type="entry name" value="YqgF/RNaseH-like_dom_sf"/>
</dbReference>
<dbReference type="InterPro" id="IPR032639">
    <property type="entry name" value="Tex_YqgF"/>
</dbReference>
<dbReference type="Pfam" id="PF00575">
    <property type="entry name" value="S1"/>
    <property type="match status" value="1"/>
</dbReference>
<dbReference type="InterPro" id="IPR041692">
    <property type="entry name" value="HHH_9"/>
</dbReference>
<dbReference type="InterPro" id="IPR012337">
    <property type="entry name" value="RNaseH-like_sf"/>
</dbReference>
<dbReference type="SUPFAM" id="SSF53098">
    <property type="entry name" value="Ribonuclease H-like"/>
    <property type="match status" value="1"/>
</dbReference>
<dbReference type="InterPro" id="IPR055179">
    <property type="entry name" value="Tex-like_central_region"/>
</dbReference>
<dbReference type="Pfam" id="PF09371">
    <property type="entry name" value="Tex_N"/>
    <property type="match status" value="1"/>
</dbReference>
<dbReference type="FunFam" id="1.10.150.310:FF:000002">
    <property type="entry name" value="Putative transcription modulator/accessory protein"/>
    <property type="match status" value="1"/>
</dbReference>
<reference evidence="3" key="1">
    <citation type="submission" date="2020-11" db="EMBL/GenBank/DDBJ databases">
        <title>Genome seq and assembly of Planobacterium sp.</title>
        <authorList>
            <person name="Chhetri G."/>
        </authorList>
    </citation>
    <scope>NUCLEOTIDE SEQUENCE</scope>
    <source>
        <strain evidence="3">GCR5</strain>
    </source>
</reference>
<dbReference type="SUPFAM" id="SSF158832">
    <property type="entry name" value="Tex N-terminal region-like"/>
    <property type="match status" value="1"/>
</dbReference>
<dbReference type="InterPro" id="IPR023319">
    <property type="entry name" value="Tex-like_HTH_dom_sf"/>
</dbReference>
<organism evidence="3 4">
    <name type="scientific">Planobacterium oryzisoli</name>
    <dbReference type="NCBI Taxonomy" id="2771435"/>
    <lineage>
        <taxon>Bacteria</taxon>
        <taxon>Pseudomonadati</taxon>
        <taxon>Bacteroidota</taxon>
        <taxon>Flavobacteriia</taxon>
        <taxon>Flavobacteriales</taxon>
        <taxon>Weeksellaceae</taxon>
        <taxon>Chryseobacterium group</taxon>
        <taxon>Chryseobacterium</taxon>
    </lineage>
</organism>
<accession>A0A930YWD8</accession>
<keyword evidence="4" id="KW-1185">Reference proteome</keyword>
<dbReference type="GO" id="GO:0003735">
    <property type="term" value="F:structural constituent of ribosome"/>
    <property type="evidence" value="ECO:0007669"/>
    <property type="project" value="TreeGrafter"/>
</dbReference>
<dbReference type="Pfam" id="PF12836">
    <property type="entry name" value="HHH_3"/>
    <property type="match status" value="1"/>
</dbReference>
<dbReference type="FunFam" id="1.10.10.650:FF:000001">
    <property type="entry name" value="S1 RNA-binding domain 1"/>
    <property type="match status" value="1"/>
</dbReference>
<dbReference type="Pfam" id="PF17674">
    <property type="entry name" value="HHH_9"/>
    <property type="match status" value="1"/>
</dbReference>
<dbReference type="GO" id="GO:0003729">
    <property type="term" value="F:mRNA binding"/>
    <property type="evidence" value="ECO:0007669"/>
    <property type="project" value="TreeGrafter"/>
</dbReference>
<dbReference type="SMART" id="SM00732">
    <property type="entry name" value="YqgFc"/>
    <property type="match status" value="1"/>
</dbReference>